<sequence length="185" mass="21230">MNAGFLDSEDFVEETRRARDRVSEGGTDAVCLENYKTAFRDSARSLGLRKSSEDRQARVHLTDTLKTLLEEVARSPGSFGEYVRYCKEQRLAILEERCREHKSEAKARHLKERLMHQRSSLLTSEREQLKSPPRSCEDIAGFVETSFERLFRKVALDKAAFEPFLRGSPSVLDDVLDVMSCPIRE</sequence>
<accession>A0AC60QK53</accession>
<gene>
    <name evidence="1" type="ORF">HPB47_019003</name>
</gene>
<organism evidence="1 2">
    <name type="scientific">Ixodes persulcatus</name>
    <name type="common">Taiga tick</name>
    <dbReference type="NCBI Taxonomy" id="34615"/>
    <lineage>
        <taxon>Eukaryota</taxon>
        <taxon>Metazoa</taxon>
        <taxon>Ecdysozoa</taxon>
        <taxon>Arthropoda</taxon>
        <taxon>Chelicerata</taxon>
        <taxon>Arachnida</taxon>
        <taxon>Acari</taxon>
        <taxon>Parasitiformes</taxon>
        <taxon>Ixodida</taxon>
        <taxon>Ixodoidea</taxon>
        <taxon>Ixodidae</taxon>
        <taxon>Ixodinae</taxon>
        <taxon>Ixodes</taxon>
    </lineage>
</organism>
<protein>
    <submittedName>
        <fullName evidence="1">Uncharacterized protein</fullName>
    </submittedName>
</protein>
<evidence type="ECO:0000313" key="2">
    <source>
        <dbReference type="Proteomes" id="UP000805193"/>
    </source>
</evidence>
<evidence type="ECO:0000313" key="1">
    <source>
        <dbReference type="EMBL" id="KAG0434579.1"/>
    </source>
</evidence>
<reference evidence="1 2" key="1">
    <citation type="journal article" date="2020" name="Cell">
        <title>Large-Scale Comparative Analyses of Tick Genomes Elucidate Their Genetic Diversity and Vector Capacities.</title>
        <authorList>
            <consortium name="Tick Genome and Microbiome Consortium (TIGMIC)"/>
            <person name="Jia N."/>
            <person name="Wang J."/>
            <person name="Shi W."/>
            <person name="Du L."/>
            <person name="Sun Y."/>
            <person name="Zhan W."/>
            <person name="Jiang J.F."/>
            <person name="Wang Q."/>
            <person name="Zhang B."/>
            <person name="Ji P."/>
            <person name="Bell-Sakyi L."/>
            <person name="Cui X.M."/>
            <person name="Yuan T.T."/>
            <person name="Jiang B.G."/>
            <person name="Yang W.F."/>
            <person name="Lam T.T."/>
            <person name="Chang Q.C."/>
            <person name="Ding S.J."/>
            <person name="Wang X.J."/>
            <person name="Zhu J.G."/>
            <person name="Ruan X.D."/>
            <person name="Zhao L."/>
            <person name="Wei J.T."/>
            <person name="Ye R.Z."/>
            <person name="Que T.C."/>
            <person name="Du C.H."/>
            <person name="Zhou Y.H."/>
            <person name="Cheng J.X."/>
            <person name="Dai P.F."/>
            <person name="Guo W.B."/>
            <person name="Han X.H."/>
            <person name="Huang E.J."/>
            <person name="Li L.F."/>
            <person name="Wei W."/>
            <person name="Gao Y.C."/>
            <person name="Liu J.Z."/>
            <person name="Shao H.Z."/>
            <person name="Wang X."/>
            <person name="Wang C.C."/>
            <person name="Yang T.C."/>
            <person name="Huo Q.B."/>
            <person name="Li W."/>
            <person name="Chen H.Y."/>
            <person name="Chen S.E."/>
            <person name="Zhou L.G."/>
            <person name="Ni X.B."/>
            <person name="Tian J.H."/>
            <person name="Sheng Y."/>
            <person name="Liu T."/>
            <person name="Pan Y.S."/>
            <person name="Xia L.Y."/>
            <person name="Li J."/>
            <person name="Zhao F."/>
            <person name="Cao W.C."/>
        </authorList>
    </citation>
    <scope>NUCLEOTIDE SEQUENCE [LARGE SCALE GENOMIC DNA]</scope>
    <source>
        <strain evidence="1">Iper-2018</strain>
    </source>
</reference>
<name>A0AC60QK53_IXOPE</name>
<keyword evidence="2" id="KW-1185">Reference proteome</keyword>
<dbReference type="Proteomes" id="UP000805193">
    <property type="component" value="Unassembled WGS sequence"/>
</dbReference>
<proteinExistence type="predicted"/>
<comment type="caution">
    <text evidence="1">The sequence shown here is derived from an EMBL/GenBank/DDBJ whole genome shotgun (WGS) entry which is preliminary data.</text>
</comment>
<dbReference type="EMBL" id="JABSTQ010008377">
    <property type="protein sequence ID" value="KAG0434579.1"/>
    <property type="molecule type" value="Genomic_DNA"/>
</dbReference>